<evidence type="ECO:0000259" key="2">
    <source>
        <dbReference type="Pfam" id="PF02720"/>
    </source>
</evidence>
<organism evidence="3 4">
    <name type="scientific">Nocardia africana</name>
    <dbReference type="NCBI Taxonomy" id="134964"/>
    <lineage>
        <taxon>Bacteria</taxon>
        <taxon>Bacillati</taxon>
        <taxon>Actinomycetota</taxon>
        <taxon>Actinomycetes</taxon>
        <taxon>Mycobacteriales</taxon>
        <taxon>Nocardiaceae</taxon>
        <taxon>Nocardia</taxon>
    </lineage>
</organism>
<dbReference type="Proteomes" id="UP001601521">
    <property type="component" value="Unassembled WGS sequence"/>
</dbReference>
<comment type="caution">
    <text evidence="3">The sequence shown here is derived from an EMBL/GenBank/DDBJ whole genome shotgun (WGS) entry which is preliminary data.</text>
</comment>
<dbReference type="Pfam" id="PF02720">
    <property type="entry name" value="DUF222"/>
    <property type="match status" value="1"/>
</dbReference>
<protein>
    <submittedName>
        <fullName evidence="3">DUF222 domain-containing protein</fullName>
    </submittedName>
</protein>
<keyword evidence="4" id="KW-1185">Reference proteome</keyword>
<accession>A0ABW6NWE1</accession>
<evidence type="ECO:0000313" key="3">
    <source>
        <dbReference type="EMBL" id="MFF0458646.1"/>
    </source>
</evidence>
<evidence type="ECO:0000256" key="1">
    <source>
        <dbReference type="SAM" id="MobiDB-lite"/>
    </source>
</evidence>
<evidence type="ECO:0000313" key="4">
    <source>
        <dbReference type="Proteomes" id="UP001601521"/>
    </source>
</evidence>
<sequence>MFDGRELQAMSDEGLVDALRRAHGAAAFAQAAEVRAVRELYRRHRAGNAAPGPGGIRAGEFAAAEVSMAVQVSEQVAAALIDIGLALDTLPHTREAFGSGRIDLSRVQVIVDNVRGLSGDLLADLEVPLVEAAARTTPARLRQTARRWLSRLDGPGEQRRREQREDCRDIRLTAVQDGAAVVAGLLPADGAETVAMRLRDMAHEVCSEDPRTMPQRRADALVALAEGAERLGCACGRGNRCTATVSARRASDPRPMSGRARTRRPLIQVGVSAQALSGESEEPAYLTGYGPIDAELARRIAERGESVTVTESAGRIDGLCAFPGCVMPAVTTDLPVPEGSTGNTDANRPGDPADSPKNRNVALGTDSPSQESAYARGNRRTSARLSHPSSPSGQRFTLCSHHSRLALLTVQHRTRWEVRRLDADRVQWTSPTGDVHTTVDEVARCLFPHRDIETPTVGSGPVSTSVVAWPVSTLDPAYPIGDHALVHPRLAEGTPEDCLLAGDSYRH</sequence>
<proteinExistence type="predicted"/>
<reference evidence="3 4" key="1">
    <citation type="submission" date="2024-10" db="EMBL/GenBank/DDBJ databases">
        <title>The Natural Products Discovery Center: Release of the First 8490 Sequenced Strains for Exploring Actinobacteria Biosynthetic Diversity.</title>
        <authorList>
            <person name="Kalkreuter E."/>
            <person name="Kautsar S.A."/>
            <person name="Yang D."/>
            <person name="Bader C.D."/>
            <person name="Teijaro C.N."/>
            <person name="Fluegel L."/>
            <person name="Davis C.M."/>
            <person name="Simpson J.R."/>
            <person name="Lauterbach L."/>
            <person name="Steele A.D."/>
            <person name="Gui C."/>
            <person name="Meng S."/>
            <person name="Li G."/>
            <person name="Viehrig K."/>
            <person name="Ye F."/>
            <person name="Su P."/>
            <person name="Kiefer A.F."/>
            <person name="Nichols A."/>
            <person name="Cepeda A.J."/>
            <person name="Yan W."/>
            <person name="Fan B."/>
            <person name="Jiang Y."/>
            <person name="Adhikari A."/>
            <person name="Zheng C.-J."/>
            <person name="Schuster L."/>
            <person name="Cowan T.M."/>
            <person name="Smanski M.J."/>
            <person name="Chevrette M.G."/>
            <person name="De Carvalho L.P.S."/>
            <person name="Shen B."/>
        </authorList>
    </citation>
    <scope>NUCLEOTIDE SEQUENCE [LARGE SCALE GENOMIC DNA]</scope>
    <source>
        <strain evidence="3 4">NPDC004550</strain>
    </source>
</reference>
<name>A0ABW6NWE1_9NOCA</name>
<dbReference type="EMBL" id="JBIALX010000034">
    <property type="protein sequence ID" value="MFF0458646.1"/>
    <property type="molecule type" value="Genomic_DNA"/>
</dbReference>
<dbReference type="RefSeq" id="WP_387256295.1">
    <property type="nucleotide sequence ID" value="NZ_JBIALX010000034.1"/>
</dbReference>
<gene>
    <name evidence="3" type="ORF">ACFYTH_35320</name>
</gene>
<dbReference type="InterPro" id="IPR003870">
    <property type="entry name" value="DUF222"/>
</dbReference>
<feature type="compositionally biased region" description="Polar residues" evidence="1">
    <location>
        <begin position="383"/>
        <end position="396"/>
    </location>
</feature>
<feature type="region of interest" description="Disordered" evidence="1">
    <location>
        <begin position="333"/>
        <end position="396"/>
    </location>
</feature>
<feature type="domain" description="DUF222" evidence="2">
    <location>
        <begin position="21"/>
        <end position="305"/>
    </location>
</feature>